<evidence type="ECO:0000256" key="2">
    <source>
        <dbReference type="ARBA" id="ARBA00007347"/>
    </source>
</evidence>
<feature type="compositionally biased region" description="Basic and acidic residues" evidence="7">
    <location>
        <begin position="495"/>
        <end position="508"/>
    </location>
</feature>
<feature type="transmembrane region" description="Helical" evidence="8">
    <location>
        <begin position="148"/>
        <end position="172"/>
    </location>
</feature>
<name>A0A084QMG4_STAC4</name>
<feature type="compositionally biased region" description="Low complexity" evidence="7">
    <location>
        <begin position="216"/>
        <end position="228"/>
    </location>
</feature>
<feature type="transmembrane region" description="Helical" evidence="8">
    <location>
        <begin position="83"/>
        <end position="105"/>
    </location>
</feature>
<evidence type="ECO:0000259" key="9">
    <source>
        <dbReference type="Pfam" id="PF01284"/>
    </source>
</evidence>
<feature type="transmembrane region" description="Helical" evidence="8">
    <location>
        <begin position="345"/>
        <end position="362"/>
    </location>
</feature>
<reference evidence="10 11" key="1">
    <citation type="journal article" date="2014" name="BMC Genomics">
        <title>Comparative genome sequencing reveals chemotype-specific gene clusters in the toxigenic black mold Stachybotrys.</title>
        <authorList>
            <person name="Semeiks J."/>
            <person name="Borek D."/>
            <person name="Otwinowski Z."/>
            <person name="Grishin N.V."/>
        </authorList>
    </citation>
    <scope>NUCLEOTIDE SEQUENCE [LARGE SCALE GENOMIC DNA]</scope>
    <source>
        <strain evidence="10 11">IBT 40285</strain>
    </source>
</reference>
<evidence type="ECO:0000256" key="5">
    <source>
        <dbReference type="ARBA" id="ARBA00023136"/>
    </source>
</evidence>
<gene>
    <name evidence="10" type="ORF">S40285_06506</name>
</gene>
<keyword evidence="4 8" id="KW-1133">Transmembrane helix</keyword>
<comment type="subcellular location">
    <subcellularLocation>
        <location evidence="1">Membrane</location>
        <topology evidence="1">Multi-pass membrane protein</topology>
    </subcellularLocation>
</comment>
<feature type="transmembrane region" description="Helical" evidence="8">
    <location>
        <begin position="52"/>
        <end position="76"/>
    </location>
</feature>
<comment type="similarity">
    <text evidence="2">Belongs to the CMC family.</text>
</comment>
<sequence>MASTVEKGPRDHILQTPLWIKVVRLFQFLLAIIILALAARIVQGAYWDEPGLALATSIITWVIVAYGLLTEIIVILHQGYHIFAVLALDGLMVILWLATFAAVAANRAQFRHPVSVSQCHDDGSLIDAVTCFRKRQENVILFESGQDAYSAVAGLGALVWLLFITTFAWTLVNYLRGRKEGRFPFTTASTTTPSTTENAYQMEPKVEQQPAAGPVQSQYPQSQYSEQYQAPAQELYTQGQYSSQYSYQHSVSPPQQQGPYPPPPQPYAPAEGQQQYMQYPPQPYQQTSHTHTTSESHVVSPMQSQDLSHLSHQSELMGPEHGAAHTTASAAKTPSKPPRRTKKPALAAAWTSALAIFSYQYMAAMAAKAPDAASNGLSMPSPNPLPLSASQEAQVRDVYHARVRRICAEEIKAFAACAVGRTFTVAFACKDQHRAMNNCMKVHATREEHDAARQEWFSMRQERQRKREQKARMAAAQEEFMREWWDLPEDVRLSRKKSMEEQRREERIGGMPAANRPHIGERKER</sequence>
<feature type="domain" description="MARVEL" evidence="9">
    <location>
        <begin position="22"/>
        <end position="167"/>
    </location>
</feature>
<dbReference type="Pfam" id="PF01284">
    <property type="entry name" value="MARVEL"/>
    <property type="match status" value="1"/>
</dbReference>
<evidence type="ECO:0000313" key="11">
    <source>
        <dbReference type="Proteomes" id="UP000028524"/>
    </source>
</evidence>
<feature type="region of interest" description="Disordered" evidence="7">
    <location>
        <begin position="495"/>
        <end position="525"/>
    </location>
</feature>
<dbReference type="InterPro" id="IPR013892">
    <property type="entry name" value="Cyt_c_biogenesis_Cmc1-like"/>
</dbReference>
<evidence type="ECO:0000313" key="10">
    <source>
        <dbReference type="EMBL" id="KFA65149.1"/>
    </source>
</evidence>
<dbReference type="GO" id="GO:0016020">
    <property type="term" value="C:membrane"/>
    <property type="evidence" value="ECO:0007669"/>
    <property type="project" value="UniProtKB-SubCell"/>
</dbReference>
<dbReference type="AlphaFoldDB" id="A0A084QMG4"/>
<feature type="compositionally biased region" description="Low complexity" evidence="7">
    <location>
        <begin position="268"/>
        <end position="314"/>
    </location>
</feature>
<dbReference type="Proteomes" id="UP000028524">
    <property type="component" value="Unassembled WGS sequence"/>
</dbReference>
<dbReference type="PANTHER" id="PTHR37451:SF4">
    <property type="entry name" value="MARVEL DOMAIN-CONTAINING PROTEIN"/>
    <property type="match status" value="1"/>
</dbReference>
<organism evidence="10 11">
    <name type="scientific">Stachybotrys chlorohalonatus (strain IBT 40285)</name>
    <dbReference type="NCBI Taxonomy" id="1283841"/>
    <lineage>
        <taxon>Eukaryota</taxon>
        <taxon>Fungi</taxon>
        <taxon>Dikarya</taxon>
        <taxon>Ascomycota</taxon>
        <taxon>Pezizomycotina</taxon>
        <taxon>Sordariomycetes</taxon>
        <taxon>Hypocreomycetidae</taxon>
        <taxon>Hypocreales</taxon>
        <taxon>Stachybotryaceae</taxon>
        <taxon>Stachybotrys</taxon>
    </lineage>
</organism>
<dbReference type="STRING" id="1283841.A0A084QMG4"/>
<dbReference type="InterPro" id="IPR008253">
    <property type="entry name" value="Marvel"/>
</dbReference>
<feature type="transmembrane region" description="Helical" evidence="8">
    <location>
        <begin position="25"/>
        <end position="46"/>
    </location>
</feature>
<keyword evidence="3 8" id="KW-0812">Transmembrane</keyword>
<protein>
    <recommendedName>
        <fullName evidence="9">MARVEL domain-containing protein</fullName>
    </recommendedName>
</protein>
<evidence type="ECO:0000256" key="3">
    <source>
        <dbReference type="ARBA" id="ARBA00022692"/>
    </source>
</evidence>
<keyword evidence="5 8" id="KW-0472">Membrane</keyword>
<proteinExistence type="inferred from homology"/>
<feature type="region of interest" description="Disordered" evidence="7">
    <location>
        <begin position="243"/>
        <end position="344"/>
    </location>
</feature>
<evidence type="ECO:0000256" key="1">
    <source>
        <dbReference type="ARBA" id="ARBA00004141"/>
    </source>
</evidence>
<evidence type="ECO:0000256" key="8">
    <source>
        <dbReference type="SAM" id="Phobius"/>
    </source>
</evidence>
<dbReference type="InParanoid" id="A0A084QMG4"/>
<feature type="compositionally biased region" description="Low complexity" evidence="7">
    <location>
        <begin position="243"/>
        <end position="258"/>
    </location>
</feature>
<keyword evidence="11" id="KW-1185">Reference proteome</keyword>
<evidence type="ECO:0000256" key="4">
    <source>
        <dbReference type="ARBA" id="ARBA00022989"/>
    </source>
</evidence>
<dbReference type="Pfam" id="PF08583">
    <property type="entry name" value="Cmc1"/>
    <property type="match status" value="1"/>
</dbReference>
<dbReference type="EMBL" id="KL660617">
    <property type="protein sequence ID" value="KFA65149.1"/>
    <property type="molecule type" value="Genomic_DNA"/>
</dbReference>
<dbReference type="PANTHER" id="PTHR37451">
    <property type="entry name" value="MARVEL DOMAIN"/>
    <property type="match status" value="1"/>
</dbReference>
<evidence type="ECO:0000256" key="7">
    <source>
        <dbReference type="SAM" id="MobiDB-lite"/>
    </source>
</evidence>
<accession>A0A084QMG4</accession>
<dbReference type="OMA" id="HATREEH"/>
<evidence type="ECO:0000256" key="6">
    <source>
        <dbReference type="ARBA" id="ARBA00023157"/>
    </source>
</evidence>
<dbReference type="HOGENOM" id="CLU_497128_0_0_1"/>
<keyword evidence="6" id="KW-1015">Disulfide bond</keyword>
<dbReference type="OrthoDB" id="6224010at2759"/>
<feature type="region of interest" description="Disordered" evidence="7">
    <location>
        <begin position="206"/>
        <end position="228"/>
    </location>
</feature>